<evidence type="ECO:0000256" key="3">
    <source>
        <dbReference type="ARBA" id="ARBA00022741"/>
    </source>
</evidence>
<dbReference type="PROSITE" id="PS50893">
    <property type="entry name" value="ABC_TRANSPORTER_2"/>
    <property type="match status" value="1"/>
</dbReference>
<dbReference type="PANTHER" id="PTHR43776:SF7">
    <property type="entry name" value="D,D-DIPEPTIDE TRANSPORT ATP-BINDING PROTEIN DDPF-RELATED"/>
    <property type="match status" value="1"/>
</dbReference>
<name>A0A1X7IVM5_9MICO</name>
<dbReference type="RefSeq" id="WP_085483823.1">
    <property type="nucleotide sequence ID" value="NZ_FXAY01000001.1"/>
</dbReference>
<dbReference type="Proteomes" id="UP000193244">
    <property type="component" value="Unassembled WGS sequence"/>
</dbReference>
<gene>
    <name evidence="6" type="ORF">SAMN06296010_0935</name>
</gene>
<reference evidence="7" key="1">
    <citation type="submission" date="2017-04" db="EMBL/GenBank/DDBJ databases">
        <authorList>
            <person name="Varghese N."/>
            <person name="Submissions S."/>
        </authorList>
    </citation>
    <scope>NUCLEOTIDE SEQUENCE [LARGE SCALE GENOMIC DNA]</scope>
    <source>
        <strain evidence="7">VKM Ac-2510</strain>
    </source>
</reference>
<dbReference type="EMBL" id="FXAY01000001">
    <property type="protein sequence ID" value="SMG19151.1"/>
    <property type="molecule type" value="Genomic_DNA"/>
</dbReference>
<dbReference type="AlphaFoldDB" id="A0A1X7IVM5"/>
<dbReference type="InterPro" id="IPR017871">
    <property type="entry name" value="ABC_transporter-like_CS"/>
</dbReference>
<dbReference type="InterPro" id="IPR050319">
    <property type="entry name" value="ABC_transp_ATP-bind"/>
</dbReference>
<dbReference type="InterPro" id="IPR003439">
    <property type="entry name" value="ABC_transporter-like_ATP-bd"/>
</dbReference>
<dbReference type="CDD" id="cd03257">
    <property type="entry name" value="ABC_NikE_OppD_transporters"/>
    <property type="match status" value="1"/>
</dbReference>
<dbReference type="GO" id="GO:0015833">
    <property type="term" value="P:peptide transport"/>
    <property type="evidence" value="ECO:0007669"/>
    <property type="project" value="InterPro"/>
</dbReference>
<dbReference type="PANTHER" id="PTHR43776">
    <property type="entry name" value="TRANSPORT ATP-BINDING PROTEIN"/>
    <property type="match status" value="1"/>
</dbReference>
<keyword evidence="2" id="KW-0813">Transport</keyword>
<dbReference type="Pfam" id="PF00005">
    <property type="entry name" value="ABC_tran"/>
    <property type="match status" value="1"/>
</dbReference>
<dbReference type="Pfam" id="PF08352">
    <property type="entry name" value="oligo_HPY"/>
    <property type="match status" value="1"/>
</dbReference>
<dbReference type="GO" id="GO:0016887">
    <property type="term" value="F:ATP hydrolysis activity"/>
    <property type="evidence" value="ECO:0007669"/>
    <property type="project" value="InterPro"/>
</dbReference>
<keyword evidence="4" id="KW-0067">ATP-binding</keyword>
<keyword evidence="7" id="KW-1185">Reference proteome</keyword>
<dbReference type="InterPro" id="IPR027417">
    <property type="entry name" value="P-loop_NTPase"/>
</dbReference>
<dbReference type="GO" id="GO:0005524">
    <property type="term" value="F:ATP binding"/>
    <property type="evidence" value="ECO:0007669"/>
    <property type="project" value="UniProtKB-KW"/>
</dbReference>
<feature type="domain" description="ABC transporter" evidence="5">
    <location>
        <begin position="11"/>
        <end position="245"/>
    </location>
</feature>
<dbReference type="PROSITE" id="PS00211">
    <property type="entry name" value="ABC_TRANSPORTER_1"/>
    <property type="match status" value="1"/>
</dbReference>
<dbReference type="InterPro" id="IPR003593">
    <property type="entry name" value="AAA+_ATPase"/>
</dbReference>
<evidence type="ECO:0000259" key="5">
    <source>
        <dbReference type="PROSITE" id="PS50893"/>
    </source>
</evidence>
<protein>
    <submittedName>
        <fullName evidence="6">Oligopeptide/dipeptide transporter, C-terminal region</fullName>
    </submittedName>
</protein>
<comment type="similarity">
    <text evidence="1">Belongs to the ABC transporter superfamily.</text>
</comment>
<dbReference type="InterPro" id="IPR013563">
    <property type="entry name" value="Oligopep_ABC_C"/>
</dbReference>
<dbReference type="Gene3D" id="3.40.50.300">
    <property type="entry name" value="P-loop containing nucleotide triphosphate hydrolases"/>
    <property type="match status" value="1"/>
</dbReference>
<dbReference type="GO" id="GO:0055085">
    <property type="term" value="P:transmembrane transport"/>
    <property type="evidence" value="ECO:0007669"/>
    <property type="project" value="UniProtKB-ARBA"/>
</dbReference>
<dbReference type="OrthoDB" id="8481147at2"/>
<dbReference type="STRING" id="150121.SAMN06296010_0935"/>
<proteinExistence type="inferred from homology"/>
<evidence type="ECO:0000256" key="4">
    <source>
        <dbReference type="ARBA" id="ARBA00022840"/>
    </source>
</evidence>
<evidence type="ECO:0000256" key="1">
    <source>
        <dbReference type="ARBA" id="ARBA00005417"/>
    </source>
</evidence>
<dbReference type="SMART" id="SM00382">
    <property type="entry name" value="AAA"/>
    <property type="match status" value="1"/>
</dbReference>
<keyword evidence="3" id="KW-0547">Nucleotide-binding</keyword>
<evidence type="ECO:0000256" key="2">
    <source>
        <dbReference type="ARBA" id="ARBA00022448"/>
    </source>
</evidence>
<evidence type="ECO:0000313" key="6">
    <source>
        <dbReference type="EMBL" id="SMG19151.1"/>
    </source>
</evidence>
<sequence>MSDSQNGETVLRATGLSKLFKSTVAVDDVSFSLKRGSSLGVVGESGSGKSTTARMIVGLESPSSGSVEFPGATGSGRRGRARLVQMIFQDPFHSFDPRITIAEALEEPLRLHFDWSRERRQARVAELLDQVGLSTRQGGALPRTLSGGQRQRAAIARALGIEPAILVLDEAVAALDVSIQAQVLVLLDNIRRDTGMSYVFVSHDLAVVRYITTDVIVMRSGRVVEAGQTEQVLADPQHPYTRLLLDSVPRPGWDLDRVRRGRLELDSMKETS</sequence>
<organism evidence="6 7">
    <name type="scientific">Agreia pratensis</name>
    <dbReference type="NCBI Taxonomy" id="150121"/>
    <lineage>
        <taxon>Bacteria</taxon>
        <taxon>Bacillati</taxon>
        <taxon>Actinomycetota</taxon>
        <taxon>Actinomycetes</taxon>
        <taxon>Micrococcales</taxon>
        <taxon>Microbacteriaceae</taxon>
        <taxon>Agreia</taxon>
    </lineage>
</organism>
<dbReference type="SUPFAM" id="SSF52540">
    <property type="entry name" value="P-loop containing nucleoside triphosphate hydrolases"/>
    <property type="match status" value="1"/>
</dbReference>
<evidence type="ECO:0000313" key="7">
    <source>
        <dbReference type="Proteomes" id="UP000193244"/>
    </source>
</evidence>
<accession>A0A1X7IVM5</accession>